<dbReference type="Pfam" id="PF10551">
    <property type="entry name" value="MULE"/>
    <property type="match status" value="1"/>
</dbReference>
<gene>
    <name evidence="2" type="ORF">S01H1_29770</name>
</gene>
<dbReference type="InterPro" id="IPR018289">
    <property type="entry name" value="MULE_transposase_dom"/>
</dbReference>
<feature type="domain" description="MULE transposase" evidence="1">
    <location>
        <begin position="37"/>
        <end position="99"/>
    </location>
</feature>
<feature type="non-terminal residue" evidence="2">
    <location>
        <position position="1"/>
    </location>
</feature>
<organism evidence="2">
    <name type="scientific">marine sediment metagenome</name>
    <dbReference type="NCBI Taxonomy" id="412755"/>
    <lineage>
        <taxon>unclassified sequences</taxon>
        <taxon>metagenomes</taxon>
        <taxon>ecological metagenomes</taxon>
    </lineage>
</organism>
<sequence length="111" mass="12201">GSINNYLKSQGGYIMYVDSTCEGRAPHLLTCIDGISGFVLYSQKLISENQNDLEAAFAKVKQLFGDPLCCVHDMGRGINNALNVIFPGVARVICHFHLLRDIGKDLRLSSN</sequence>
<protein>
    <recommendedName>
        <fullName evidence="1">MULE transposase domain-containing protein</fullName>
    </recommendedName>
</protein>
<dbReference type="AlphaFoldDB" id="X0TX99"/>
<accession>X0TX99</accession>
<proteinExistence type="predicted"/>
<dbReference type="EMBL" id="BARS01018286">
    <property type="protein sequence ID" value="GAF92767.1"/>
    <property type="molecule type" value="Genomic_DNA"/>
</dbReference>
<evidence type="ECO:0000259" key="1">
    <source>
        <dbReference type="Pfam" id="PF10551"/>
    </source>
</evidence>
<evidence type="ECO:0000313" key="2">
    <source>
        <dbReference type="EMBL" id="GAF92767.1"/>
    </source>
</evidence>
<name>X0TX99_9ZZZZ</name>
<comment type="caution">
    <text evidence="2">The sequence shown here is derived from an EMBL/GenBank/DDBJ whole genome shotgun (WGS) entry which is preliminary data.</text>
</comment>
<reference evidence="2" key="1">
    <citation type="journal article" date="2014" name="Front. Microbiol.">
        <title>High frequency of phylogenetically diverse reductive dehalogenase-homologous genes in deep subseafloor sedimentary metagenomes.</title>
        <authorList>
            <person name="Kawai M."/>
            <person name="Futagami T."/>
            <person name="Toyoda A."/>
            <person name="Takaki Y."/>
            <person name="Nishi S."/>
            <person name="Hori S."/>
            <person name="Arai W."/>
            <person name="Tsubouchi T."/>
            <person name="Morono Y."/>
            <person name="Uchiyama I."/>
            <person name="Ito T."/>
            <person name="Fujiyama A."/>
            <person name="Inagaki F."/>
            <person name="Takami H."/>
        </authorList>
    </citation>
    <scope>NUCLEOTIDE SEQUENCE</scope>
    <source>
        <strain evidence="2">Expedition CK06-06</strain>
    </source>
</reference>